<geneLocation type="plasmid" evidence="2">
    <name>pcc1</name>
</geneLocation>
<organism evidence="1 2">
    <name type="scientific">Candidatus Enterovibrio altilux</name>
    <dbReference type="NCBI Taxonomy" id="1927128"/>
    <lineage>
        <taxon>Bacteria</taxon>
        <taxon>Pseudomonadati</taxon>
        <taxon>Pseudomonadota</taxon>
        <taxon>Gammaproteobacteria</taxon>
        <taxon>Vibrionales</taxon>
        <taxon>Vibrionaceae</taxon>
        <taxon>Enterovibrio</taxon>
    </lineage>
</organism>
<protein>
    <recommendedName>
        <fullName evidence="3">Mobile element protein</fullName>
    </recommendedName>
</protein>
<dbReference type="KEGG" id="elux:BTN50_1623"/>
<dbReference type="AlphaFoldDB" id="A0A291BAQ3"/>
<reference evidence="2" key="1">
    <citation type="submission" date="2017-04" db="EMBL/GenBank/DDBJ databases">
        <title>Genome evolution of the luminous symbionts of deep sea anglerfish.</title>
        <authorList>
            <person name="Hendry T.A."/>
        </authorList>
    </citation>
    <scope>NUCLEOTIDE SEQUENCE [LARGE SCALE GENOMIC DNA]</scope>
    <source>
        <plasmid evidence="2">pcc1</plasmid>
    </source>
</reference>
<evidence type="ECO:0000313" key="2">
    <source>
        <dbReference type="Proteomes" id="UP000218160"/>
    </source>
</evidence>
<proteinExistence type="predicted"/>
<name>A0A291BAQ3_9GAMM</name>
<evidence type="ECO:0000313" key="1">
    <source>
        <dbReference type="EMBL" id="ATF10064.1"/>
    </source>
</evidence>
<evidence type="ECO:0008006" key="3">
    <source>
        <dbReference type="Google" id="ProtNLM"/>
    </source>
</evidence>
<accession>A0A291BAQ3</accession>
<gene>
    <name evidence="1" type="ORF">BTN50_1623</name>
</gene>
<keyword evidence="1" id="KW-0614">Plasmid</keyword>
<dbReference type="EMBL" id="CP020661">
    <property type="protein sequence ID" value="ATF10064.1"/>
    <property type="molecule type" value="Genomic_DNA"/>
</dbReference>
<sequence>MTNSEVLPSLFKQIRRRINEISADGTYDTVRVKRTIPIIFQKKLIFKNRIIYII</sequence>
<dbReference type="Proteomes" id="UP000218160">
    <property type="component" value="Plasmid pCC1"/>
</dbReference>
<keyword evidence="2" id="KW-1185">Reference proteome</keyword>